<proteinExistence type="predicted"/>
<keyword evidence="2 4" id="KW-0238">DNA-binding</keyword>
<dbReference type="InterPro" id="IPR036271">
    <property type="entry name" value="Tet_transcr_reg_TetR-rel_C_sf"/>
</dbReference>
<dbReference type="PRINTS" id="PR00455">
    <property type="entry name" value="HTHTETR"/>
</dbReference>
<dbReference type="PROSITE" id="PS50977">
    <property type="entry name" value="HTH_TETR_2"/>
    <property type="match status" value="1"/>
</dbReference>
<evidence type="ECO:0000256" key="1">
    <source>
        <dbReference type="ARBA" id="ARBA00023015"/>
    </source>
</evidence>
<dbReference type="EMBL" id="JAIRAU010000059">
    <property type="protein sequence ID" value="MBZ5716033.1"/>
    <property type="molecule type" value="Genomic_DNA"/>
</dbReference>
<dbReference type="SUPFAM" id="SSF48498">
    <property type="entry name" value="Tetracyclin repressor-like, C-terminal domain"/>
    <property type="match status" value="1"/>
</dbReference>
<dbReference type="Pfam" id="PF00440">
    <property type="entry name" value="TetR_N"/>
    <property type="match status" value="1"/>
</dbReference>
<evidence type="ECO:0000256" key="4">
    <source>
        <dbReference type="PROSITE-ProRule" id="PRU00335"/>
    </source>
</evidence>
<dbReference type="PANTHER" id="PTHR30055:SF234">
    <property type="entry name" value="HTH-TYPE TRANSCRIPTIONAL REGULATOR BETI"/>
    <property type="match status" value="1"/>
</dbReference>
<dbReference type="Gene3D" id="1.10.357.10">
    <property type="entry name" value="Tetracycline Repressor, domain 2"/>
    <property type="match status" value="1"/>
</dbReference>
<keyword evidence="7" id="KW-1185">Reference proteome</keyword>
<feature type="domain" description="HTH tetR-type" evidence="5">
    <location>
        <begin position="6"/>
        <end position="66"/>
    </location>
</feature>
<feature type="DNA-binding region" description="H-T-H motif" evidence="4">
    <location>
        <begin position="29"/>
        <end position="48"/>
    </location>
</feature>
<accession>A0ABS7U667</accession>
<comment type="caution">
    <text evidence="6">The sequence shown here is derived from an EMBL/GenBank/DDBJ whole genome shotgun (WGS) entry which is preliminary data.</text>
</comment>
<reference evidence="6" key="1">
    <citation type="submission" date="2021-08" db="EMBL/GenBank/DDBJ databases">
        <authorList>
            <person name="Stevens D.C."/>
        </authorList>
    </citation>
    <scope>NUCLEOTIDE SEQUENCE</scope>
    <source>
        <strain evidence="6">DSM 53165</strain>
    </source>
</reference>
<dbReference type="SUPFAM" id="SSF46689">
    <property type="entry name" value="Homeodomain-like"/>
    <property type="match status" value="1"/>
</dbReference>
<dbReference type="InterPro" id="IPR050109">
    <property type="entry name" value="HTH-type_TetR-like_transc_reg"/>
</dbReference>
<keyword evidence="1" id="KW-0805">Transcription regulation</keyword>
<dbReference type="RefSeq" id="WP_224197773.1">
    <property type="nucleotide sequence ID" value="NZ_JAIRAU010000059.1"/>
</dbReference>
<dbReference type="InterPro" id="IPR009057">
    <property type="entry name" value="Homeodomain-like_sf"/>
</dbReference>
<dbReference type="PANTHER" id="PTHR30055">
    <property type="entry name" value="HTH-TYPE TRANSCRIPTIONAL REGULATOR RUTR"/>
    <property type="match status" value="1"/>
</dbReference>
<evidence type="ECO:0000256" key="2">
    <source>
        <dbReference type="ARBA" id="ARBA00023125"/>
    </source>
</evidence>
<evidence type="ECO:0000313" key="7">
    <source>
        <dbReference type="Proteomes" id="UP001139031"/>
    </source>
</evidence>
<dbReference type="Proteomes" id="UP001139031">
    <property type="component" value="Unassembled WGS sequence"/>
</dbReference>
<dbReference type="Gene3D" id="1.10.10.60">
    <property type="entry name" value="Homeodomain-like"/>
    <property type="match status" value="1"/>
</dbReference>
<evidence type="ECO:0000313" key="6">
    <source>
        <dbReference type="EMBL" id="MBZ5716033.1"/>
    </source>
</evidence>
<dbReference type="InterPro" id="IPR001647">
    <property type="entry name" value="HTH_TetR"/>
</dbReference>
<gene>
    <name evidence="6" type="ORF">K7C98_42950</name>
</gene>
<protein>
    <submittedName>
        <fullName evidence="6">TetR/AcrR family transcriptional regulator</fullName>
    </submittedName>
</protein>
<name>A0ABS7U667_9BACT</name>
<organism evidence="6 7">
    <name type="scientific">Nannocystis pusilla</name>
    <dbReference type="NCBI Taxonomy" id="889268"/>
    <lineage>
        <taxon>Bacteria</taxon>
        <taxon>Pseudomonadati</taxon>
        <taxon>Myxococcota</taxon>
        <taxon>Polyangia</taxon>
        <taxon>Nannocystales</taxon>
        <taxon>Nannocystaceae</taxon>
        <taxon>Nannocystis</taxon>
    </lineage>
</organism>
<keyword evidence="3" id="KW-0804">Transcription</keyword>
<evidence type="ECO:0000256" key="3">
    <source>
        <dbReference type="ARBA" id="ARBA00023163"/>
    </source>
</evidence>
<sequence>MPARDPSRRRRILDVARRLFIERGFRGTTLDAVAEAAGCAKGALYLEFADKESLLREVADETFAAIRERFAAQVVGIESPLARLRETLRFAFREYAAEPLFSRLLREDPELKALGVGQRADQLAAAKAQHAMLVGWVDEGIARGEIRPDVDRELVPAVLGVLRHAPQHVQFGVGLGGPAGERVLDAIADIFAAGLAAPKPATTHKPRKKLRTRS</sequence>
<evidence type="ECO:0000259" key="5">
    <source>
        <dbReference type="PROSITE" id="PS50977"/>
    </source>
</evidence>